<dbReference type="Gene3D" id="2.30.110.10">
    <property type="entry name" value="Electron Transport, Fmn-binding Protein, Chain A"/>
    <property type="match status" value="1"/>
</dbReference>
<keyword evidence="3" id="KW-0288">FMN</keyword>
<name>A0ABQ6GKU4_9BACL</name>
<dbReference type="EMBL" id="BSSQ01000016">
    <property type="protein sequence ID" value="GLX69978.1"/>
    <property type="molecule type" value="Genomic_DNA"/>
</dbReference>
<feature type="domain" description="Flavin reductase like" evidence="5">
    <location>
        <begin position="20"/>
        <end position="176"/>
    </location>
</feature>
<gene>
    <name evidence="6" type="ORF">MU1_43240</name>
</gene>
<dbReference type="SMART" id="SM00903">
    <property type="entry name" value="Flavin_Reduct"/>
    <property type="match status" value="1"/>
</dbReference>
<dbReference type="InterPro" id="IPR002563">
    <property type="entry name" value="Flavin_Rdtase-like_dom"/>
</dbReference>
<comment type="caution">
    <text evidence="6">The sequence shown here is derived from an EMBL/GenBank/DDBJ whole genome shotgun (WGS) entry which is preliminary data.</text>
</comment>
<keyword evidence="7" id="KW-1185">Reference proteome</keyword>
<dbReference type="Proteomes" id="UP001157114">
    <property type="component" value="Unassembled WGS sequence"/>
</dbReference>
<evidence type="ECO:0000256" key="1">
    <source>
        <dbReference type="ARBA" id="ARBA00001917"/>
    </source>
</evidence>
<dbReference type="InterPro" id="IPR012349">
    <property type="entry name" value="Split_barrel_FMN-bd"/>
</dbReference>
<dbReference type="PANTHER" id="PTHR33798">
    <property type="entry name" value="FLAVOPROTEIN OXYGENASE"/>
    <property type="match status" value="1"/>
</dbReference>
<dbReference type="Pfam" id="PF01613">
    <property type="entry name" value="Flavin_Reduct"/>
    <property type="match status" value="1"/>
</dbReference>
<accession>A0ABQ6GKU4</accession>
<comment type="cofactor">
    <cofactor evidence="1">
        <name>FMN</name>
        <dbReference type="ChEBI" id="CHEBI:58210"/>
    </cofactor>
</comment>
<evidence type="ECO:0000256" key="3">
    <source>
        <dbReference type="ARBA" id="ARBA00022643"/>
    </source>
</evidence>
<organism evidence="6 7">
    <name type="scientific">Paenibacillus glycanilyticus</name>
    <dbReference type="NCBI Taxonomy" id="126569"/>
    <lineage>
        <taxon>Bacteria</taxon>
        <taxon>Bacillati</taxon>
        <taxon>Bacillota</taxon>
        <taxon>Bacilli</taxon>
        <taxon>Bacillales</taxon>
        <taxon>Paenibacillaceae</taxon>
        <taxon>Paenibacillus</taxon>
    </lineage>
</organism>
<proteinExistence type="inferred from homology"/>
<protein>
    <recommendedName>
        <fullName evidence="5">Flavin reductase like domain-containing protein</fullName>
    </recommendedName>
</protein>
<keyword evidence="2" id="KW-0285">Flavoprotein</keyword>
<reference evidence="6 7" key="1">
    <citation type="submission" date="2023-03" db="EMBL/GenBank/DDBJ databases">
        <title>Draft genome sequence of the bacteria which degrade cell wall of Tricholomamatutake.</title>
        <authorList>
            <person name="Konishi Y."/>
            <person name="Fukuta Y."/>
            <person name="Shirasaka N."/>
        </authorList>
    </citation>
    <scope>NUCLEOTIDE SEQUENCE [LARGE SCALE GENOMIC DNA]</scope>
    <source>
        <strain evidence="7">mu1</strain>
    </source>
</reference>
<sequence length="204" mass="21837">MIRIDAEQISERENYKLLTGTVVPRPIALVTTLSEEGVLNAAPFSYFNIITADPPLISVSVQRKKGIPKDTSRNAIATGEFVVHIADESYIEKLNVTAASLPPEESEVALAGLTAVPGERISVPGIAEAKVRLECVLEQAIPLGGTGEAPAADLLIGRVVRYHLDETICDERNHIDAAALRPVSRLAGASYAKLGGQFEVERPS</sequence>
<evidence type="ECO:0000313" key="7">
    <source>
        <dbReference type="Proteomes" id="UP001157114"/>
    </source>
</evidence>
<evidence type="ECO:0000256" key="4">
    <source>
        <dbReference type="ARBA" id="ARBA00038054"/>
    </source>
</evidence>
<dbReference type="SUPFAM" id="SSF50475">
    <property type="entry name" value="FMN-binding split barrel"/>
    <property type="match status" value="1"/>
</dbReference>
<dbReference type="PANTHER" id="PTHR33798:SF5">
    <property type="entry name" value="FLAVIN REDUCTASE LIKE DOMAIN-CONTAINING PROTEIN"/>
    <property type="match status" value="1"/>
</dbReference>
<evidence type="ECO:0000259" key="5">
    <source>
        <dbReference type="SMART" id="SM00903"/>
    </source>
</evidence>
<evidence type="ECO:0000256" key="2">
    <source>
        <dbReference type="ARBA" id="ARBA00022630"/>
    </source>
</evidence>
<dbReference type="RefSeq" id="WP_284240739.1">
    <property type="nucleotide sequence ID" value="NZ_BSSQ01000016.1"/>
</dbReference>
<comment type="similarity">
    <text evidence="4">Belongs to the flavoredoxin family.</text>
</comment>
<evidence type="ECO:0000313" key="6">
    <source>
        <dbReference type="EMBL" id="GLX69978.1"/>
    </source>
</evidence>